<dbReference type="SMART" id="SM00320">
    <property type="entry name" value="WD40"/>
    <property type="match status" value="5"/>
</dbReference>
<dbReference type="GO" id="GO:0043161">
    <property type="term" value="P:proteasome-mediated ubiquitin-dependent protein catabolic process"/>
    <property type="evidence" value="ECO:0007669"/>
    <property type="project" value="TreeGrafter"/>
</dbReference>
<dbReference type="InterPro" id="IPR015943">
    <property type="entry name" value="WD40/YVTN_repeat-like_dom_sf"/>
</dbReference>
<dbReference type="GO" id="GO:0000209">
    <property type="term" value="P:protein polyubiquitination"/>
    <property type="evidence" value="ECO:0007669"/>
    <property type="project" value="TreeGrafter"/>
</dbReference>
<keyword evidence="2" id="KW-1185">Reference proteome</keyword>
<organism evidence="1 2">
    <name type="scientific">Thelohanellus kitauei</name>
    <name type="common">Myxosporean</name>
    <dbReference type="NCBI Taxonomy" id="669202"/>
    <lineage>
        <taxon>Eukaryota</taxon>
        <taxon>Metazoa</taxon>
        <taxon>Cnidaria</taxon>
        <taxon>Myxozoa</taxon>
        <taxon>Myxosporea</taxon>
        <taxon>Bivalvulida</taxon>
        <taxon>Platysporina</taxon>
        <taxon>Myxobolidae</taxon>
        <taxon>Thelohanellus</taxon>
    </lineage>
</organism>
<evidence type="ECO:0000313" key="1">
    <source>
        <dbReference type="EMBL" id="KII73760.1"/>
    </source>
</evidence>
<name>A0A0C2NBP0_THEKT</name>
<evidence type="ECO:0000313" key="2">
    <source>
        <dbReference type="Proteomes" id="UP000031668"/>
    </source>
</evidence>
<dbReference type="Pfam" id="PF00400">
    <property type="entry name" value="WD40"/>
    <property type="match status" value="1"/>
</dbReference>
<dbReference type="InterPro" id="IPR001680">
    <property type="entry name" value="WD40_rpt"/>
</dbReference>
<dbReference type="AlphaFoldDB" id="A0A0C2NBP0"/>
<proteinExistence type="predicted"/>
<dbReference type="GO" id="GO:0000109">
    <property type="term" value="C:nucleotide-excision repair complex"/>
    <property type="evidence" value="ECO:0007669"/>
    <property type="project" value="TreeGrafter"/>
</dbReference>
<accession>A0A0C2NBP0</accession>
<dbReference type="InterPro" id="IPR036322">
    <property type="entry name" value="WD40_repeat_dom_sf"/>
</dbReference>
<dbReference type="OrthoDB" id="47802at2759"/>
<dbReference type="Gene3D" id="2.130.10.10">
    <property type="entry name" value="YVTN repeat-like/Quinoprotein amine dehydrogenase"/>
    <property type="match status" value="1"/>
</dbReference>
<gene>
    <name evidence="1" type="ORF">RF11_14931</name>
</gene>
<sequence>MDEIEHVGVLSAKYLTTSSLLTISINNKRYLVATAVEGIISLFDTSEDSLQKIQETRQSNVAPLSTIGTTQFGLHGSTYMKDSQFLTCGSDKNVTLWDIEVGSVHVVKGSSSLCSIDYSPSNSLCAVSTNKKSVIVFDPRCNDFENANSIKNIHSANCVLVKWDPREKNFLLTAGLDGLALLWDPRNVSQPYEIVEKSNHEFSSLCWNDDQIFIGTKKGKVFTYSTKTEK</sequence>
<dbReference type="PANTHER" id="PTHR46202">
    <property type="entry name" value="DNA EXCISION REPAIR PROTEIN ERCC-8"/>
    <property type="match status" value="1"/>
</dbReference>
<reference evidence="1 2" key="1">
    <citation type="journal article" date="2014" name="Genome Biol. Evol.">
        <title>The genome of the myxosporean Thelohanellus kitauei shows adaptations to nutrient acquisition within its fish host.</title>
        <authorList>
            <person name="Yang Y."/>
            <person name="Xiong J."/>
            <person name="Zhou Z."/>
            <person name="Huo F."/>
            <person name="Miao W."/>
            <person name="Ran C."/>
            <person name="Liu Y."/>
            <person name="Zhang J."/>
            <person name="Feng J."/>
            <person name="Wang M."/>
            <person name="Wang M."/>
            <person name="Wang L."/>
            <person name="Yao B."/>
        </authorList>
    </citation>
    <scope>NUCLEOTIDE SEQUENCE [LARGE SCALE GENOMIC DNA]</scope>
    <source>
        <strain evidence="1">Wuqing</strain>
    </source>
</reference>
<comment type="caution">
    <text evidence="1">The sequence shown here is derived from an EMBL/GenBank/DDBJ whole genome shotgun (WGS) entry which is preliminary data.</text>
</comment>
<dbReference type="InterPro" id="IPR042238">
    <property type="entry name" value="Rad28/ERCC8/Ckn1/ATCSA-1"/>
</dbReference>
<dbReference type="EMBL" id="JWZT01000685">
    <property type="protein sequence ID" value="KII73760.1"/>
    <property type="molecule type" value="Genomic_DNA"/>
</dbReference>
<protein>
    <submittedName>
        <fullName evidence="1">Ribosome biogenesis protein wdr12</fullName>
    </submittedName>
</protein>
<dbReference type="SUPFAM" id="SSF50978">
    <property type="entry name" value="WD40 repeat-like"/>
    <property type="match status" value="1"/>
</dbReference>
<dbReference type="PANTHER" id="PTHR46202:SF1">
    <property type="entry name" value="DNA EXCISION REPAIR PROTEIN ERCC-8"/>
    <property type="match status" value="1"/>
</dbReference>
<dbReference type="Proteomes" id="UP000031668">
    <property type="component" value="Unassembled WGS sequence"/>
</dbReference>
<dbReference type="GO" id="GO:0006283">
    <property type="term" value="P:transcription-coupled nucleotide-excision repair"/>
    <property type="evidence" value="ECO:0007669"/>
    <property type="project" value="InterPro"/>
</dbReference>
<dbReference type="GO" id="GO:0031464">
    <property type="term" value="C:Cul4A-RING E3 ubiquitin ligase complex"/>
    <property type="evidence" value="ECO:0007669"/>
    <property type="project" value="TreeGrafter"/>
</dbReference>